<accession>A0A679FWD3</accession>
<evidence type="ECO:0000313" key="2">
    <source>
        <dbReference type="Proteomes" id="UP000501421"/>
    </source>
</evidence>
<dbReference type="EMBL" id="AP022559">
    <property type="protein sequence ID" value="BBW99005.1"/>
    <property type="molecule type" value="Genomic_DNA"/>
</dbReference>
<evidence type="ECO:0000313" key="1">
    <source>
        <dbReference type="EMBL" id="BBW99005.1"/>
    </source>
</evidence>
<gene>
    <name evidence="1" type="ORF">GsuE55_38380</name>
</gene>
<name>A0A679FWD3_9BACL</name>
<keyword evidence="2" id="KW-1185">Reference proteome</keyword>
<organism evidence="1 2">
    <name type="scientific">Geobacillus subterraneus</name>
    <dbReference type="NCBI Taxonomy" id="129338"/>
    <lineage>
        <taxon>Bacteria</taxon>
        <taxon>Bacillati</taxon>
        <taxon>Bacillota</taxon>
        <taxon>Bacilli</taxon>
        <taxon>Bacillales</taxon>
        <taxon>Anoxybacillaceae</taxon>
        <taxon>Geobacillus</taxon>
    </lineage>
</organism>
<sequence>MNNRIGRKIYYDKSTGNVILDTGEKMGAVIETTIDQDFETYQALKQRVRDTVGVIQLEFGQYAEDFAQCNGFRVNPQTLELEFSYPDPNATEPQEPVYQKPLTEQLKETQQAVAELTLLLAPMNGGM</sequence>
<proteinExistence type="predicted"/>
<reference evidence="2" key="1">
    <citation type="journal article" date="2020" name="Microbiol. Resour. Announc.">
        <title>Complete Genome Sequence of Geobacillus sp. Strain E55-1, Isolated from Mine Geyser in Japan.</title>
        <authorList>
            <person name="Miyazaki K."/>
            <person name="Hase E."/>
            <person name="Tokito N."/>
        </authorList>
    </citation>
    <scope>NUCLEOTIDE SEQUENCE [LARGE SCALE GENOMIC DNA]</scope>
    <source>
        <strain evidence="2">E55-1</strain>
        <plasmid evidence="2">pGspE55-2</plasmid>
    </source>
</reference>
<dbReference type="Proteomes" id="UP000501421">
    <property type="component" value="Plasmid pGspE55-2"/>
</dbReference>
<protein>
    <submittedName>
        <fullName evidence="1">Uncharacterized protein</fullName>
    </submittedName>
</protein>
<dbReference type="RefSeq" id="WP_172418980.1">
    <property type="nucleotide sequence ID" value="NZ_AP022559.1"/>
</dbReference>
<keyword evidence="1" id="KW-0614">Plasmid</keyword>
<geneLocation type="plasmid" evidence="1 2">
    <name>pGspE55-2</name>
</geneLocation>
<dbReference type="AlphaFoldDB" id="A0A679FWD3"/>